<evidence type="ECO:0000313" key="12">
    <source>
        <dbReference type="EMBL" id="TFK96308.1"/>
    </source>
</evidence>
<keyword evidence="4" id="KW-0808">Transferase</keyword>
<keyword evidence="7 11" id="KW-1133">Transmembrane helix</keyword>
<gene>
    <name evidence="12" type="ORF">BDV98DRAFT_659275</name>
</gene>
<keyword evidence="6" id="KW-0735">Signal-anchor</keyword>
<evidence type="ECO:0000256" key="7">
    <source>
        <dbReference type="ARBA" id="ARBA00022989"/>
    </source>
</evidence>
<comment type="subcellular location">
    <subcellularLocation>
        <location evidence="1">Golgi apparatus membrane</location>
        <topology evidence="1">Single-pass type II membrane protein</topology>
    </subcellularLocation>
</comment>
<evidence type="ECO:0000256" key="8">
    <source>
        <dbReference type="ARBA" id="ARBA00023034"/>
    </source>
</evidence>
<evidence type="ECO:0008006" key="14">
    <source>
        <dbReference type="Google" id="ProtNLM"/>
    </source>
</evidence>
<sequence>MGLPLLFTNHSRSKLLLTGGGVFLLSILTLHLFFNVLSFDSHGTGLVSEDAAQEDVTLPPSDGTSESASSETDSPSADSSTLINWDTIYDSSLLPPSSSSSAKALPETSYNFTTPLSSLPAWQTTPLRIPLILRLAIISRPSEFATRKAIRELILAGLPPDEVRVHHRFFVGYTEDDWRTDVAIVKERSIHKDIVVLDMPESKTRMGEKRWRMLRWASESPSSSYDYYMSADTDAFIRLTALARRLKGLRPELGKPREKSVMWGSMGREHRHYVVSDEGENEDVQDSLGESEEGFEYPYGFAILLSSHLVGRLVRPGVVLPHRIHYPNDDVVVGNWVGDHVWKGPEPLDSDSLYSSSSAPSSPLTDHTVTIINDHPAFHDPPGHSWNESSTLQVSWDSVVIHHLNVDEMRGVRGREEFKGDWVGGVAGHTERVLFLVTSSSYNSFGVFEPISQISAPGHWLLEDLAVMVICVAVSLKIEQDVKMEEEDKLATDELFNHMPLRRDGHGNVLGHKGSSSSRGSQATHGHRLNASASAYGDKLSSTPEVPRASGSGSSQPFRPESWSSSAGPSRRRGHSTQSPSDHTSRLAQSNLFQLDYDFYAQYAPPSGYGSPGPNRNSRSGSEDHYHSSIPGSRQPVSRHSGPQTTPHVASGTHGPPQSYGHCVFIVRP</sequence>
<feature type="region of interest" description="Disordered" evidence="10">
    <location>
        <begin position="52"/>
        <end position="81"/>
    </location>
</feature>
<dbReference type="Pfam" id="PF01762">
    <property type="entry name" value="Galactosyl_T"/>
    <property type="match status" value="1"/>
</dbReference>
<dbReference type="InterPro" id="IPR002659">
    <property type="entry name" value="Glyco_trans_31"/>
</dbReference>
<feature type="compositionally biased region" description="Polar residues" evidence="10">
    <location>
        <begin position="514"/>
        <end position="524"/>
    </location>
</feature>
<feature type="compositionally biased region" description="Low complexity" evidence="10">
    <location>
        <begin position="59"/>
        <end position="81"/>
    </location>
</feature>
<evidence type="ECO:0000256" key="11">
    <source>
        <dbReference type="SAM" id="Phobius"/>
    </source>
</evidence>
<keyword evidence="13" id="KW-1185">Reference proteome</keyword>
<accession>A0A5C3Q7X4</accession>
<keyword evidence="3" id="KW-0328">Glycosyltransferase</keyword>
<evidence type="ECO:0000256" key="5">
    <source>
        <dbReference type="ARBA" id="ARBA00022692"/>
    </source>
</evidence>
<feature type="compositionally biased region" description="Basic and acidic residues" evidence="10">
    <location>
        <begin position="497"/>
        <end position="506"/>
    </location>
</feature>
<dbReference type="GO" id="GO:0016758">
    <property type="term" value="F:hexosyltransferase activity"/>
    <property type="evidence" value="ECO:0007669"/>
    <property type="project" value="InterPro"/>
</dbReference>
<dbReference type="AlphaFoldDB" id="A0A5C3Q7X4"/>
<evidence type="ECO:0000256" key="9">
    <source>
        <dbReference type="ARBA" id="ARBA00023136"/>
    </source>
</evidence>
<proteinExistence type="inferred from homology"/>
<evidence type="ECO:0000256" key="1">
    <source>
        <dbReference type="ARBA" id="ARBA00004323"/>
    </source>
</evidence>
<dbReference type="EMBL" id="ML178863">
    <property type="protein sequence ID" value="TFK96308.1"/>
    <property type="molecule type" value="Genomic_DNA"/>
</dbReference>
<dbReference type="GO" id="GO:0000139">
    <property type="term" value="C:Golgi membrane"/>
    <property type="evidence" value="ECO:0007669"/>
    <property type="project" value="UniProtKB-SubCell"/>
</dbReference>
<evidence type="ECO:0000313" key="13">
    <source>
        <dbReference type="Proteomes" id="UP000305067"/>
    </source>
</evidence>
<organism evidence="12 13">
    <name type="scientific">Pterulicium gracile</name>
    <dbReference type="NCBI Taxonomy" id="1884261"/>
    <lineage>
        <taxon>Eukaryota</taxon>
        <taxon>Fungi</taxon>
        <taxon>Dikarya</taxon>
        <taxon>Basidiomycota</taxon>
        <taxon>Agaricomycotina</taxon>
        <taxon>Agaricomycetes</taxon>
        <taxon>Agaricomycetidae</taxon>
        <taxon>Agaricales</taxon>
        <taxon>Pleurotineae</taxon>
        <taxon>Pterulaceae</taxon>
        <taxon>Pterulicium</taxon>
    </lineage>
</organism>
<dbReference type="OrthoDB" id="3001461at2759"/>
<feature type="compositionally biased region" description="Polar residues" evidence="10">
    <location>
        <begin position="576"/>
        <end position="586"/>
    </location>
</feature>
<evidence type="ECO:0000256" key="4">
    <source>
        <dbReference type="ARBA" id="ARBA00022679"/>
    </source>
</evidence>
<feature type="compositionally biased region" description="Polar residues" evidence="10">
    <location>
        <begin position="551"/>
        <end position="568"/>
    </location>
</feature>
<keyword evidence="5 11" id="KW-0812">Transmembrane</keyword>
<reference evidence="12 13" key="1">
    <citation type="journal article" date="2019" name="Nat. Ecol. Evol.">
        <title>Megaphylogeny resolves global patterns of mushroom evolution.</title>
        <authorList>
            <person name="Varga T."/>
            <person name="Krizsan K."/>
            <person name="Foldi C."/>
            <person name="Dima B."/>
            <person name="Sanchez-Garcia M."/>
            <person name="Sanchez-Ramirez S."/>
            <person name="Szollosi G.J."/>
            <person name="Szarkandi J.G."/>
            <person name="Papp V."/>
            <person name="Albert L."/>
            <person name="Andreopoulos W."/>
            <person name="Angelini C."/>
            <person name="Antonin V."/>
            <person name="Barry K.W."/>
            <person name="Bougher N.L."/>
            <person name="Buchanan P."/>
            <person name="Buyck B."/>
            <person name="Bense V."/>
            <person name="Catcheside P."/>
            <person name="Chovatia M."/>
            <person name="Cooper J."/>
            <person name="Damon W."/>
            <person name="Desjardin D."/>
            <person name="Finy P."/>
            <person name="Geml J."/>
            <person name="Haridas S."/>
            <person name="Hughes K."/>
            <person name="Justo A."/>
            <person name="Karasinski D."/>
            <person name="Kautmanova I."/>
            <person name="Kiss B."/>
            <person name="Kocsube S."/>
            <person name="Kotiranta H."/>
            <person name="LaButti K.M."/>
            <person name="Lechner B.E."/>
            <person name="Liimatainen K."/>
            <person name="Lipzen A."/>
            <person name="Lukacs Z."/>
            <person name="Mihaltcheva S."/>
            <person name="Morgado L.N."/>
            <person name="Niskanen T."/>
            <person name="Noordeloos M.E."/>
            <person name="Ohm R.A."/>
            <person name="Ortiz-Santana B."/>
            <person name="Ovrebo C."/>
            <person name="Racz N."/>
            <person name="Riley R."/>
            <person name="Savchenko A."/>
            <person name="Shiryaev A."/>
            <person name="Soop K."/>
            <person name="Spirin V."/>
            <person name="Szebenyi C."/>
            <person name="Tomsovsky M."/>
            <person name="Tulloss R.E."/>
            <person name="Uehling J."/>
            <person name="Grigoriev I.V."/>
            <person name="Vagvolgyi C."/>
            <person name="Papp T."/>
            <person name="Martin F.M."/>
            <person name="Miettinen O."/>
            <person name="Hibbett D.S."/>
            <person name="Nagy L.G."/>
        </authorList>
    </citation>
    <scope>NUCLEOTIDE SEQUENCE [LARGE SCALE GENOMIC DNA]</scope>
    <source>
        <strain evidence="12 13">CBS 309.79</strain>
    </source>
</reference>
<evidence type="ECO:0000256" key="3">
    <source>
        <dbReference type="ARBA" id="ARBA00022676"/>
    </source>
</evidence>
<keyword evidence="8" id="KW-0333">Golgi apparatus</keyword>
<evidence type="ECO:0000256" key="6">
    <source>
        <dbReference type="ARBA" id="ARBA00022968"/>
    </source>
</evidence>
<name>A0A5C3Q7X4_9AGAR</name>
<dbReference type="PANTHER" id="PTHR11214">
    <property type="entry name" value="BETA-1,3-N-ACETYLGLUCOSAMINYLTRANSFERASE"/>
    <property type="match status" value="1"/>
</dbReference>
<comment type="similarity">
    <text evidence="2">Belongs to the glycosyltransferase 31 family.</text>
</comment>
<evidence type="ECO:0000256" key="2">
    <source>
        <dbReference type="ARBA" id="ARBA00008661"/>
    </source>
</evidence>
<dbReference type="Gene3D" id="3.90.550.50">
    <property type="match status" value="1"/>
</dbReference>
<feature type="region of interest" description="Disordered" evidence="10">
    <location>
        <begin position="604"/>
        <end position="660"/>
    </location>
</feature>
<evidence type="ECO:0000256" key="10">
    <source>
        <dbReference type="SAM" id="MobiDB-lite"/>
    </source>
</evidence>
<dbReference type="Proteomes" id="UP000305067">
    <property type="component" value="Unassembled WGS sequence"/>
</dbReference>
<feature type="compositionally biased region" description="Polar residues" evidence="10">
    <location>
        <begin position="630"/>
        <end position="648"/>
    </location>
</feature>
<keyword evidence="9 11" id="KW-0472">Membrane</keyword>
<dbReference type="PANTHER" id="PTHR11214:SF351">
    <property type="entry name" value="BETA-1,3-GALACTOSYLTRANSFERASE PVG3"/>
    <property type="match status" value="1"/>
</dbReference>
<protein>
    <recommendedName>
        <fullName evidence="14">Galactosyltransferase-domain-containing protein</fullName>
    </recommendedName>
</protein>
<feature type="transmembrane region" description="Helical" evidence="11">
    <location>
        <begin position="15"/>
        <end position="34"/>
    </location>
</feature>
<feature type="region of interest" description="Disordered" evidence="10">
    <location>
        <begin position="497"/>
        <end position="586"/>
    </location>
</feature>
<dbReference type="STRING" id="1884261.A0A5C3Q7X4"/>
<feature type="compositionally biased region" description="Low complexity" evidence="10">
    <location>
        <begin position="605"/>
        <end position="614"/>
    </location>
</feature>